<organism evidence="1">
    <name type="scientific">freshwater metagenome</name>
    <dbReference type="NCBI Taxonomy" id="449393"/>
    <lineage>
        <taxon>unclassified sequences</taxon>
        <taxon>metagenomes</taxon>
        <taxon>ecological metagenomes</taxon>
    </lineage>
</organism>
<gene>
    <name evidence="1" type="ORF">UFOPK1440_00054</name>
    <name evidence="2" type="ORF">UFOPK1946_00128</name>
</gene>
<reference evidence="1" key="1">
    <citation type="submission" date="2020-05" db="EMBL/GenBank/DDBJ databases">
        <authorList>
            <person name="Chiriac C."/>
            <person name="Salcher M."/>
            <person name="Ghai R."/>
            <person name="Kavagutti S V."/>
        </authorList>
    </citation>
    <scope>NUCLEOTIDE SEQUENCE</scope>
</reference>
<evidence type="ECO:0000313" key="2">
    <source>
        <dbReference type="EMBL" id="CAB4616928.1"/>
    </source>
</evidence>
<proteinExistence type="predicted"/>
<evidence type="ECO:0000313" key="1">
    <source>
        <dbReference type="EMBL" id="CAB4534916.1"/>
    </source>
</evidence>
<dbReference type="EMBL" id="CAEZSP010000001">
    <property type="protein sequence ID" value="CAB4534916.1"/>
    <property type="molecule type" value="Genomic_DNA"/>
</dbReference>
<sequence>MSNALALTVAVPLSQEQAWSAIIDWQGQSNWMLQTKVWVDGEKTSGVGTKIAAFTGPLHRYYPRFKRFGLLDLMEVTAWNPPLRCDVIHYGSILKGSGTFEVEAIDDSHSLFHWSEEIEASRALFLLVRPFILIGVKISLARFVRQQE</sequence>
<accession>A0A6J6B7X3</accession>
<name>A0A6J6B7X3_9ZZZZ</name>
<dbReference type="CDD" id="cd07812">
    <property type="entry name" value="SRPBCC"/>
    <property type="match status" value="1"/>
</dbReference>
<dbReference type="AlphaFoldDB" id="A0A6J6B7X3"/>
<protein>
    <submittedName>
        <fullName evidence="1">Unannotated protein</fullName>
    </submittedName>
</protein>
<dbReference type="SUPFAM" id="SSF55961">
    <property type="entry name" value="Bet v1-like"/>
    <property type="match status" value="1"/>
</dbReference>
<dbReference type="EMBL" id="CAEZVG010000002">
    <property type="protein sequence ID" value="CAB4616928.1"/>
    <property type="molecule type" value="Genomic_DNA"/>
</dbReference>